<feature type="transmembrane region" description="Helical" evidence="7">
    <location>
        <begin position="90"/>
        <end position="110"/>
    </location>
</feature>
<evidence type="ECO:0000256" key="2">
    <source>
        <dbReference type="ARBA" id="ARBA00022448"/>
    </source>
</evidence>
<dbReference type="AlphaFoldDB" id="A0AA96LRR7"/>
<dbReference type="InterPro" id="IPR050809">
    <property type="entry name" value="UgpAE/MalFG_permease"/>
</dbReference>
<feature type="domain" description="ABC transmembrane type-1" evidence="8">
    <location>
        <begin position="86"/>
        <end position="300"/>
    </location>
</feature>
<proteinExistence type="inferred from homology"/>
<feature type="transmembrane region" description="Helical" evidence="7">
    <location>
        <begin position="122"/>
        <end position="145"/>
    </location>
</feature>
<evidence type="ECO:0000313" key="9">
    <source>
        <dbReference type="EMBL" id="WNR47102.1"/>
    </source>
</evidence>
<evidence type="ECO:0000256" key="4">
    <source>
        <dbReference type="ARBA" id="ARBA00022692"/>
    </source>
</evidence>
<dbReference type="PROSITE" id="PS50928">
    <property type="entry name" value="ABC_TM1"/>
    <property type="match status" value="1"/>
</dbReference>
<gene>
    <name evidence="9" type="ORF">MJB10_18225</name>
</gene>
<dbReference type="Proteomes" id="UP001304650">
    <property type="component" value="Chromosome"/>
</dbReference>
<keyword evidence="2 7" id="KW-0813">Transport</keyword>
<feature type="transmembrane region" description="Helical" evidence="7">
    <location>
        <begin position="26"/>
        <end position="44"/>
    </location>
</feature>
<keyword evidence="6 7" id="KW-0472">Membrane</keyword>
<sequence>MGSSILPRNKVNVLKRLTRDIIKNKAIYLIALPGIMYYIIYYYWPMLGVTIAFKSFVASKGVFGSPWIGLEHFVNFFKSYYFTRILRNTLVISFYSIVIGFPAPIILALLLNEVRNQVFKRVVQTVTYMPHFISVVVVSGMIIAFTQKQGLFNDVLSVLGVPRENWLLNADWFRAIFVGSDIWQEIGWGSIIYLAALTGIDSSLYEAAKIDGAGRWKQLIHITLPGLLPTIIILLILRMGFVMNVGFEKVILLYSPSTYEKADVISSFVYRKGIIEANYSYATAVGFFNSAVNFIFLLSANKLSKKYSESSLF</sequence>
<name>A0AA96LRR7_9BACL</name>
<comment type="similarity">
    <text evidence="7">Belongs to the binding-protein-dependent transport system permease family.</text>
</comment>
<feature type="transmembrane region" description="Helical" evidence="7">
    <location>
        <begin position="226"/>
        <end position="247"/>
    </location>
</feature>
<dbReference type="GO" id="GO:0005886">
    <property type="term" value="C:plasma membrane"/>
    <property type="evidence" value="ECO:0007669"/>
    <property type="project" value="UniProtKB-SubCell"/>
</dbReference>
<feature type="transmembrane region" description="Helical" evidence="7">
    <location>
        <begin position="279"/>
        <end position="298"/>
    </location>
</feature>
<dbReference type="InterPro" id="IPR035906">
    <property type="entry name" value="MetI-like_sf"/>
</dbReference>
<accession>A0AA96LRR7</accession>
<dbReference type="EMBL" id="CP130319">
    <property type="protein sequence ID" value="WNR47102.1"/>
    <property type="molecule type" value="Genomic_DNA"/>
</dbReference>
<feature type="transmembrane region" description="Helical" evidence="7">
    <location>
        <begin position="186"/>
        <end position="205"/>
    </location>
</feature>
<evidence type="ECO:0000256" key="3">
    <source>
        <dbReference type="ARBA" id="ARBA00022475"/>
    </source>
</evidence>
<dbReference type="KEGG" id="proo:MJB10_18225"/>
<keyword evidence="5 7" id="KW-1133">Transmembrane helix</keyword>
<evidence type="ECO:0000256" key="7">
    <source>
        <dbReference type="RuleBase" id="RU363032"/>
    </source>
</evidence>
<dbReference type="SUPFAM" id="SSF161098">
    <property type="entry name" value="MetI-like"/>
    <property type="match status" value="1"/>
</dbReference>
<dbReference type="CDD" id="cd06261">
    <property type="entry name" value="TM_PBP2"/>
    <property type="match status" value="1"/>
</dbReference>
<evidence type="ECO:0000313" key="10">
    <source>
        <dbReference type="Proteomes" id="UP001304650"/>
    </source>
</evidence>
<dbReference type="GO" id="GO:0055085">
    <property type="term" value="P:transmembrane transport"/>
    <property type="evidence" value="ECO:0007669"/>
    <property type="project" value="InterPro"/>
</dbReference>
<organism evidence="9 10">
    <name type="scientific">Paenibacillus roseopurpureus</name>
    <dbReference type="NCBI Taxonomy" id="2918901"/>
    <lineage>
        <taxon>Bacteria</taxon>
        <taxon>Bacillati</taxon>
        <taxon>Bacillota</taxon>
        <taxon>Bacilli</taxon>
        <taxon>Bacillales</taxon>
        <taxon>Paenibacillaceae</taxon>
        <taxon>Paenibacillus</taxon>
    </lineage>
</organism>
<evidence type="ECO:0000256" key="1">
    <source>
        <dbReference type="ARBA" id="ARBA00004651"/>
    </source>
</evidence>
<keyword evidence="3" id="KW-1003">Cell membrane</keyword>
<evidence type="ECO:0000256" key="6">
    <source>
        <dbReference type="ARBA" id="ARBA00023136"/>
    </source>
</evidence>
<keyword evidence="10" id="KW-1185">Reference proteome</keyword>
<dbReference type="Pfam" id="PF00528">
    <property type="entry name" value="BPD_transp_1"/>
    <property type="match status" value="1"/>
</dbReference>
<comment type="subcellular location">
    <subcellularLocation>
        <location evidence="1 7">Cell membrane</location>
        <topology evidence="1 7">Multi-pass membrane protein</topology>
    </subcellularLocation>
</comment>
<dbReference type="Gene3D" id="1.10.3720.10">
    <property type="entry name" value="MetI-like"/>
    <property type="match status" value="1"/>
</dbReference>
<evidence type="ECO:0000256" key="5">
    <source>
        <dbReference type="ARBA" id="ARBA00022989"/>
    </source>
</evidence>
<evidence type="ECO:0000259" key="8">
    <source>
        <dbReference type="PROSITE" id="PS50928"/>
    </source>
</evidence>
<reference evidence="9" key="1">
    <citation type="submission" date="2022-02" db="EMBL/GenBank/DDBJ databases">
        <title>Paenibacillus sp. MBLB1832 Whole Genome Shotgun Sequencing.</title>
        <authorList>
            <person name="Hwang C.Y."/>
            <person name="Cho E.-S."/>
            <person name="Seo M.-J."/>
        </authorList>
    </citation>
    <scope>NUCLEOTIDE SEQUENCE</scope>
    <source>
        <strain evidence="9">MBLB1832</strain>
    </source>
</reference>
<protein>
    <submittedName>
        <fullName evidence="9">ABC transporter permease subunit</fullName>
    </submittedName>
</protein>
<dbReference type="PANTHER" id="PTHR43227:SF11">
    <property type="entry name" value="BLL4140 PROTEIN"/>
    <property type="match status" value="1"/>
</dbReference>
<dbReference type="InterPro" id="IPR000515">
    <property type="entry name" value="MetI-like"/>
</dbReference>
<keyword evidence="4 7" id="KW-0812">Transmembrane</keyword>
<dbReference type="PANTHER" id="PTHR43227">
    <property type="entry name" value="BLL4140 PROTEIN"/>
    <property type="match status" value="1"/>
</dbReference>